<evidence type="ECO:0000313" key="5">
    <source>
        <dbReference type="Proteomes" id="UP001055171"/>
    </source>
</evidence>
<dbReference type="EMBL" id="CTEE01000001">
    <property type="protein sequence ID" value="CQD22332.1"/>
    <property type="molecule type" value="Genomic_DNA"/>
</dbReference>
<dbReference type="Gene3D" id="1.10.287.850">
    <property type="entry name" value="HP0062-like domain"/>
    <property type="match status" value="1"/>
</dbReference>
<dbReference type="Pfam" id="PF00934">
    <property type="entry name" value="PE"/>
    <property type="match status" value="1"/>
</dbReference>
<evidence type="ECO:0000313" key="4">
    <source>
        <dbReference type="Proteomes" id="UP000199251"/>
    </source>
</evidence>
<dbReference type="RefSeq" id="WP_090607784.1">
    <property type="nucleotide sequence ID" value="NZ_CP092423.2"/>
</dbReference>
<dbReference type="STRING" id="141349.BN1232_05589"/>
<dbReference type="OrthoDB" id="4753420at2"/>
<name>A0A0E4CQZ2_MYCLN</name>
<accession>A0A0E4CQZ2</accession>
<evidence type="ECO:0000313" key="2">
    <source>
        <dbReference type="EMBL" id="CQD22332.1"/>
    </source>
</evidence>
<dbReference type="Proteomes" id="UP001055171">
    <property type="component" value="Chromosome"/>
</dbReference>
<dbReference type="EMBL" id="CP092423">
    <property type="protein sequence ID" value="ULP42276.1"/>
    <property type="molecule type" value="Genomic_DNA"/>
</dbReference>
<reference evidence="2 4" key="1">
    <citation type="submission" date="2015-03" db="EMBL/GenBank/DDBJ databases">
        <authorList>
            <person name="Urmite Genomes"/>
        </authorList>
    </citation>
    <scope>NUCLEOTIDE SEQUENCE [LARGE SCALE GENOMIC DNA]</scope>
    <source>
        <strain evidence="2 4">CSUR P1491</strain>
    </source>
</reference>
<keyword evidence="5" id="KW-1185">Reference proteome</keyword>
<sequence>MQSMSFDPAVAVVGTQIVGSATQALATSAAAEPSVAALAPAGAEEVSVQAAAAFGAEATQMLARLNAAHAELARTGAALVDIARIYAETDAVAARRVTQIRTEVGFRLAG</sequence>
<dbReference type="Proteomes" id="UP000199251">
    <property type="component" value="Unassembled WGS sequence"/>
</dbReference>
<dbReference type="AlphaFoldDB" id="A0A0E4CQZ2"/>
<dbReference type="InterPro" id="IPR000084">
    <property type="entry name" value="PE-PGRS_N"/>
</dbReference>
<evidence type="ECO:0000259" key="1">
    <source>
        <dbReference type="Pfam" id="PF00934"/>
    </source>
</evidence>
<proteinExistence type="predicted"/>
<evidence type="ECO:0000313" key="3">
    <source>
        <dbReference type="EMBL" id="ULP42276.1"/>
    </source>
</evidence>
<feature type="domain" description="PE" evidence="1">
    <location>
        <begin position="5"/>
        <end position="92"/>
    </location>
</feature>
<gene>
    <name evidence="2" type="ORF">BN1232_05589</name>
    <name evidence="3" type="ORF">MJO58_26410</name>
</gene>
<reference evidence="3" key="2">
    <citation type="submission" date="2022-08" db="EMBL/GenBank/DDBJ databases">
        <title>Complete genome sequence of 14 non-tuberculosis mycobacteria type-strains.</title>
        <authorList>
            <person name="Igarashi Y."/>
            <person name="Osugi A."/>
            <person name="Mitarai S."/>
        </authorList>
    </citation>
    <scope>NUCLEOTIDE SEQUENCE</scope>
    <source>
        <strain evidence="3">ATCC 51985</strain>
    </source>
</reference>
<protein>
    <submittedName>
        <fullName evidence="3">PE domain-containing protein</fullName>
    </submittedName>
    <submittedName>
        <fullName evidence="2">PE family protein</fullName>
    </submittedName>
</protein>
<organism evidence="2 4">
    <name type="scientific">Mycobacterium lentiflavum</name>
    <dbReference type="NCBI Taxonomy" id="141349"/>
    <lineage>
        <taxon>Bacteria</taxon>
        <taxon>Bacillati</taxon>
        <taxon>Actinomycetota</taxon>
        <taxon>Actinomycetes</taxon>
        <taxon>Mycobacteriales</taxon>
        <taxon>Mycobacteriaceae</taxon>
        <taxon>Mycobacterium</taxon>
        <taxon>Mycobacterium simiae complex</taxon>
    </lineage>
</organism>